<name>W4GFM7_APHAT</name>
<dbReference type="AlphaFoldDB" id="W4GFM7"/>
<dbReference type="GeneID" id="20809999"/>
<accession>W4GFM7</accession>
<dbReference type="EMBL" id="KI913130">
    <property type="protein sequence ID" value="ETV78480.1"/>
    <property type="molecule type" value="Genomic_DNA"/>
</dbReference>
<dbReference type="RefSeq" id="XP_009832061.1">
    <property type="nucleotide sequence ID" value="XM_009833759.1"/>
</dbReference>
<evidence type="ECO:0000313" key="1">
    <source>
        <dbReference type="EMBL" id="ETV78480.1"/>
    </source>
</evidence>
<proteinExistence type="predicted"/>
<sequence>MVHVICTKYFEKEIVSNCTGLDRLAADYRRKCFALIFDSMTPDDCDRPLSLAVDTFARQQFGSTVETVVSPAIFGGIEATKCDRALAVDDALQLSPPRLSTKLQVQSAVDTGSTWNAPAYLLCDPKLEWFFRRIHGF</sequence>
<reference evidence="1" key="1">
    <citation type="submission" date="2013-12" db="EMBL/GenBank/DDBJ databases">
        <title>The Genome Sequence of Aphanomyces astaci APO3.</title>
        <authorList>
            <consortium name="The Broad Institute Genomics Platform"/>
            <person name="Russ C."/>
            <person name="Tyler B."/>
            <person name="van West P."/>
            <person name="Dieguez-Uribeondo J."/>
            <person name="Young S.K."/>
            <person name="Zeng Q."/>
            <person name="Gargeya S."/>
            <person name="Fitzgerald M."/>
            <person name="Abouelleil A."/>
            <person name="Alvarado L."/>
            <person name="Chapman S.B."/>
            <person name="Gainer-Dewar J."/>
            <person name="Goldberg J."/>
            <person name="Griggs A."/>
            <person name="Gujja S."/>
            <person name="Hansen M."/>
            <person name="Howarth C."/>
            <person name="Imamovic A."/>
            <person name="Ireland A."/>
            <person name="Larimer J."/>
            <person name="McCowan C."/>
            <person name="Murphy C."/>
            <person name="Pearson M."/>
            <person name="Poon T.W."/>
            <person name="Priest M."/>
            <person name="Roberts A."/>
            <person name="Saif S."/>
            <person name="Shea T."/>
            <person name="Sykes S."/>
            <person name="Wortman J."/>
            <person name="Nusbaum C."/>
            <person name="Birren B."/>
        </authorList>
    </citation>
    <scope>NUCLEOTIDE SEQUENCE [LARGE SCALE GENOMIC DNA]</scope>
    <source>
        <strain evidence="1">APO3</strain>
    </source>
</reference>
<dbReference type="VEuPathDB" id="FungiDB:H257_08003"/>
<protein>
    <submittedName>
        <fullName evidence="1">Uncharacterized protein</fullName>
    </submittedName>
</protein>
<gene>
    <name evidence="1" type="ORF">H257_08003</name>
</gene>
<organism evidence="1">
    <name type="scientific">Aphanomyces astaci</name>
    <name type="common">Crayfish plague agent</name>
    <dbReference type="NCBI Taxonomy" id="112090"/>
    <lineage>
        <taxon>Eukaryota</taxon>
        <taxon>Sar</taxon>
        <taxon>Stramenopiles</taxon>
        <taxon>Oomycota</taxon>
        <taxon>Saprolegniomycetes</taxon>
        <taxon>Saprolegniales</taxon>
        <taxon>Verrucalvaceae</taxon>
        <taxon>Aphanomyces</taxon>
    </lineage>
</organism>